<protein>
    <submittedName>
        <fullName evidence="1">Uncharacterized protein</fullName>
    </submittedName>
</protein>
<reference evidence="1 2" key="1">
    <citation type="submission" date="2015-01" db="EMBL/GenBank/DDBJ databases">
        <title>Evolution of Trichinella species and genotypes.</title>
        <authorList>
            <person name="Korhonen P.K."/>
            <person name="Edoardo P."/>
            <person name="Giuseppe L.R."/>
            <person name="Gasser R.B."/>
        </authorList>
    </citation>
    <scope>NUCLEOTIDE SEQUENCE [LARGE SCALE GENOMIC DNA]</scope>
    <source>
        <strain evidence="1">ISS470</strain>
    </source>
</reference>
<proteinExistence type="predicted"/>
<dbReference type="AlphaFoldDB" id="A0A0V1FE52"/>
<evidence type="ECO:0000313" key="2">
    <source>
        <dbReference type="Proteomes" id="UP000054995"/>
    </source>
</evidence>
<dbReference type="EMBL" id="JYDT01000116">
    <property type="protein sequence ID" value="KRY84326.1"/>
    <property type="molecule type" value="Genomic_DNA"/>
</dbReference>
<evidence type="ECO:0000313" key="1">
    <source>
        <dbReference type="EMBL" id="KRY84326.1"/>
    </source>
</evidence>
<gene>
    <name evidence="1" type="ORF">T4D_12169</name>
</gene>
<dbReference type="Proteomes" id="UP000054995">
    <property type="component" value="Unassembled WGS sequence"/>
</dbReference>
<accession>A0A0V1FE52</accession>
<comment type="caution">
    <text evidence="1">The sequence shown here is derived from an EMBL/GenBank/DDBJ whole genome shotgun (WGS) entry which is preliminary data.</text>
</comment>
<organism evidence="1 2">
    <name type="scientific">Trichinella pseudospiralis</name>
    <name type="common">Parasitic roundworm</name>
    <dbReference type="NCBI Taxonomy" id="6337"/>
    <lineage>
        <taxon>Eukaryota</taxon>
        <taxon>Metazoa</taxon>
        <taxon>Ecdysozoa</taxon>
        <taxon>Nematoda</taxon>
        <taxon>Enoplea</taxon>
        <taxon>Dorylaimia</taxon>
        <taxon>Trichinellida</taxon>
        <taxon>Trichinellidae</taxon>
        <taxon>Trichinella</taxon>
    </lineage>
</organism>
<name>A0A0V1FE52_TRIPS</name>
<keyword evidence="2" id="KW-1185">Reference proteome</keyword>
<sequence>MSGIIAAVTTINCINRRNVDFVVLLCLHALLCMLWHDAKYILDTKVANLFVSLDSLNLNA</sequence>